<dbReference type="Proteomes" id="UP001164539">
    <property type="component" value="Chromosome 3"/>
</dbReference>
<organism evidence="1 2">
    <name type="scientific">Melia azedarach</name>
    <name type="common">Chinaberry tree</name>
    <dbReference type="NCBI Taxonomy" id="155640"/>
    <lineage>
        <taxon>Eukaryota</taxon>
        <taxon>Viridiplantae</taxon>
        <taxon>Streptophyta</taxon>
        <taxon>Embryophyta</taxon>
        <taxon>Tracheophyta</taxon>
        <taxon>Spermatophyta</taxon>
        <taxon>Magnoliopsida</taxon>
        <taxon>eudicotyledons</taxon>
        <taxon>Gunneridae</taxon>
        <taxon>Pentapetalae</taxon>
        <taxon>rosids</taxon>
        <taxon>malvids</taxon>
        <taxon>Sapindales</taxon>
        <taxon>Meliaceae</taxon>
        <taxon>Melia</taxon>
    </lineage>
</organism>
<gene>
    <name evidence="1" type="ORF">OWV82_005792</name>
</gene>
<keyword evidence="2" id="KW-1185">Reference proteome</keyword>
<evidence type="ECO:0000313" key="2">
    <source>
        <dbReference type="Proteomes" id="UP001164539"/>
    </source>
</evidence>
<sequence length="1362" mass="152105">MNQYHVYGAIGRGKYSTVYKGRKKKTIEYFAIKSVDKSQKSKVLQEVRMLHSLDHQNVLKFYSWYETSAHLWLVLEYCVGGDLMTLLRQDKQLPEDSIHDLAKDIVKALQFLHSKGIIYCDLKPSNILLDENGHTKLCDFGLARKLSDISKTPSSMLPQAKRGTPCYMAPELFEDGGVHSYASDLWALGCVLYECYVGRPPFMGREFTQLVRSILSDSIPPLPGTPSRPFANLINSLLVKDPAQRIQWSDLCGHAFWKTKFTPVLLPPQPAFDSMIELYVKPCLSERNGDRPLQSKTPPKSREKDVKGTLKQDENSTPVKGTVSGRKTQTKASGRVVEERQKDPSSTARRVNLLRLSRLAKTNLQRENEKENYRRPLPNSSENDSEVNIENNDMELDFNENTEDEAHDEPDGSDNPNYATEDKLSCQSQHSEKQEEAGHNTNHLETPPMDNMPAPNESRKYDRESSLEHTEVPATPPTVSPQLKTQRIREGLAPGLDSDSSRSSNNLSQVLWHPSDLSVRPVMPSRKADKVSEVFPSLPFEAMQASDFVKLSKEQLDGLNSRIISILNGNTSIGEKQNVIRYLEILSSNADAANILTNGPIMLVLVKMLRLSKTSALRVQLASLIGLLIRHSTFIDDELANSGILGSLTDGLRDKQEKVRRFSMAALGELLFYISTQNEHARDNNPLESPSKDSRTASGWQVPNALISLVSSVLRKGEDDMTQLYALRTIENISSQGGHWVARFTSQDVISNLCYIYRASGKQESMRVTAGSCLVRLVRFNPPSIQSVMEKLSFKDIASALVKGSPREQQISLNLLNVVMLGSHMFTNIGRHLLPLVEDKNLVPSLVSLIEQGSEVLRGKALMFVSLLCKNGKRWLLQFFCNGRLLSTVDRLAKEKDNFLQQCLDAFVHVVASIIPGLLDTITGDIQQLMGGRRHGQISALTSRAAPKTNVHLLPVVLHLLGSSSFKNKVVTPLVLQQLANLCKVVETPFQGRDDFQITLLWILESIAEESSVTLGNPDILIREILPSLVVLYNGNKDGDARFLCLKILSDVMIIFLNEPVEDEQRLQDLKFISNSHFLPLYPTLIEDEDPIPMYAQSLLVMLIDFNYIKISDILHLKTVSQCFEFLLGDLSSANVSSVKLCLALASAPEMESKLLSQLKVVRRIGNLLEFVYAKDMEDFLEPTLGLCRAFLLRSVSSRKGFIYSKEPALLGECASDFSSAIDQQQCIRDITDFRGNVGVFLELSGSHEANVADVASECVVLFLKAAPREGTTGFLTKLTKVIAILESWRRGISHLILQRMLHALGYSCRQYLSHAIILQISIPEISRIEAIISELKTSDIPALVNAALLAASELQRLPRCL</sequence>
<accession>A0ACC1YFH6</accession>
<dbReference type="EMBL" id="CM051396">
    <property type="protein sequence ID" value="KAJ4722261.1"/>
    <property type="molecule type" value="Genomic_DNA"/>
</dbReference>
<keyword evidence="1" id="KW-0808">Transferase</keyword>
<proteinExistence type="predicted"/>
<reference evidence="1 2" key="1">
    <citation type="journal article" date="2023" name="Science">
        <title>Complex scaffold remodeling in plant triterpene biosynthesis.</title>
        <authorList>
            <person name="De La Pena R."/>
            <person name="Hodgson H."/>
            <person name="Liu J.C."/>
            <person name="Stephenson M.J."/>
            <person name="Martin A.C."/>
            <person name="Owen C."/>
            <person name="Harkess A."/>
            <person name="Leebens-Mack J."/>
            <person name="Jimenez L.E."/>
            <person name="Osbourn A."/>
            <person name="Sattely E.S."/>
        </authorList>
    </citation>
    <scope>NUCLEOTIDE SEQUENCE [LARGE SCALE GENOMIC DNA]</scope>
    <source>
        <strain evidence="2">cv. JPN11</strain>
        <tissue evidence="1">Leaf</tissue>
    </source>
</reference>
<comment type="caution">
    <text evidence="1">The sequence shown here is derived from an EMBL/GenBank/DDBJ whole genome shotgun (WGS) entry which is preliminary data.</text>
</comment>
<keyword evidence="1" id="KW-0418">Kinase</keyword>
<protein>
    <submittedName>
        <fullName evidence="1">Protein kinase family protein</fullName>
    </submittedName>
</protein>
<name>A0ACC1YFH6_MELAZ</name>
<evidence type="ECO:0000313" key="1">
    <source>
        <dbReference type="EMBL" id="KAJ4722261.1"/>
    </source>
</evidence>